<protein>
    <submittedName>
        <fullName evidence="6">Transcriptional regulator, LysR family</fullName>
    </submittedName>
</protein>
<keyword evidence="3" id="KW-0238">DNA-binding</keyword>
<dbReference type="PRINTS" id="PR00039">
    <property type="entry name" value="HTHLYSR"/>
</dbReference>
<dbReference type="Pfam" id="PF03466">
    <property type="entry name" value="LysR_substrate"/>
    <property type="match status" value="1"/>
</dbReference>
<gene>
    <name evidence="6" type="ordered locus">STAUR_8062</name>
</gene>
<evidence type="ECO:0000259" key="5">
    <source>
        <dbReference type="PROSITE" id="PS50931"/>
    </source>
</evidence>
<dbReference type="KEGG" id="sur:STAUR_8062"/>
<dbReference type="CDD" id="cd08474">
    <property type="entry name" value="PBP2_CrgA_like_5"/>
    <property type="match status" value="1"/>
</dbReference>
<dbReference type="InterPro" id="IPR005119">
    <property type="entry name" value="LysR_subst-bd"/>
</dbReference>
<dbReference type="InterPro" id="IPR036388">
    <property type="entry name" value="WH-like_DNA-bd_sf"/>
</dbReference>
<dbReference type="Pfam" id="PF00126">
    <property type="entry name" value="HTH_1"/>
    <property type="match status" value="1"/>
</dbReference>
<dbReference type="Gene3D" id="1.10.10.10">
    <property type="entry name" value="Winged helix-like DNA-binding domain superfamily/Winged helix DNA-binding domain"/>
    <property type="match status" value="1"/>
</dbReference>
<dbReference type="PROSITE" id="PS50931">
    <property type="entry name" value="HTH_LYSR"/>
    <property type="match status" value="1"/>
</dbReference>
<keyword evidence="7" id="KW-1185">Reference proteome</keyword>
<feature type="domain" description="HTH lysR-type" evidence="5">
    <location>
        <begin position="3"/>
        <end position="60"/>
    </location>
</feature>
<evidence type="ECO:0000256" key="1">
    <source>
        <dbReference type="ARBA" id="ARBA00009437"/>
    </source>
</evidence>
<dbReference type="RefSeq" id="WP_013378170.1">
    <property type="nucleotide sequence ID" value="NC_014623.1"/>
</dbReference>
<dbReference type="GO" id="GO:0043565">
    <property type="term" value="F:sequence-specific DNA binding"/>
    <property type="evidence" value="ECO:0007669"/>
    <property type="project" value="TreeGrafter"/>
</dbReference>
<dbReference type="eggNOG" id="COG0583">
    <property type="taxonomic scope" value="Bacteria"/>
</dbReference>
<dbReference type="AlphaFoldDB" id="E3FRP0"/>
<evidence type="ECO:0000256" key="3">
    <source>
        <dbReference type="ARBA" id="ARBA00023125"/>
    </source>
</evidence>
<dbReference type="InterPro" id="IPR036390">
    <property type="entry name" value="WH_DNA-bd_sf"/>
</dbReference>
<dbReference type="PANTHER" id="PTHR30537:SF1">
    <property type="entry name" value="HTH-TYPE TRANSCRIPTIONAL REGULATOR PGRR"/>
    <property type="match status" value="1"/>
</dbReference>
<comment type="similarity">
    <text evidence="1">Belongs to the LysR transcriptional regulatory family.</text>
</comment>
<dbReference type="InterPro" id="IPR058163">
    <property type="entry name" value="LysR-type_TF_proteobact-type"/>
</dbReference>
<dbReference type="GO" id="GO:0003700">
    <property type="term" value="F:DNA-binding transcription factor activity"/>
    <property type="evidence" value="ECO:0007669"/>
    <property type="project" value="InterPro"/>
</dbReference>
<evidence type="ECO:0000256" key="4">
    <source>
        <dbReference type="ARBA" id="ARBA00023163"/>
    </source>
</evidence>
<dbReference type="InterPro" id="IPR000847">
    <property type="entry name" value="LysR_HTH_N"/>
</dbReference>
<dbReference type="Proteomes" id="UP000001351">
    <property type="component" value="Chromosome"/>
</dbReference>
<name>E3FRP0_STIAD</name>
<dbReference type="OrthoDB" id="5416547at2"/>
<evidence type="ECO:0000256" key="2">
    <source>
        <dbReference type="ARBA" id="ARBA00023015"/>
    </source>
</evidence>
<dbReference type="Gene3D" id="3.40.190.290">
    <property type="match status" value="1"/>
</dbReference>
<dbReference type="SUPFAM" id="SSF53850">
    <property type="entry name" value="Periplasmic binding protein-like II"/>
    <property type="match status" value="1"/>
</dbReference>
<evidence type="ECO:0000313" key="7">
    <source>
        <dbReference type="Proteomes" id="UP000001351"/>
    </source>
</evidence>
<dbReference type="GO" id="GO:0006351">
    <property type="term" value="P:DNA-templated transcription"/>
    <property type="evidence" value="ECO:0007669"/>
    <property type="project" value="TreeGrafter"/>
</dbReference>
<accession>E3FRP0</accession>
<reference evidence="6 7" key="1">
    <citation type="journal article" date="2011" name="Mol. Biol. Evol.">
        <title>Comparative genomic analysis of fruiting body formation in Myxococcales.</title>
        <authorList>
            <person name="Huntley S."/>
            <person name="Hamann N."/>
            <person name="Wegener-Feldbrugge S."/>
            <person name="Treuner-Lange A."/>
            <person name="Kube M."/>
            <person name="Reinhardt R."/>
            <person name="Klages S."/>
            <person name="Muller R."/>
            <person name="Ronning C.M."/>
            <person name="Nierman W.C."/>
            <person name="Sogaard-Andersen L."/>
        </authorList>
    </citation>
    <scope>NUCLEOTIDE SEQUENCE [LARGE SCALE GENOMIC DNA]</scope>
    <source>
        <strain evidence="6 7">DW4/3-1</strain>
    </source>
</reference>
<dbReference type="STRING" id="378806.STAUR_8062"/>
<organism evidence="6 7">
    <name type="scientific">Stigmatella aurantiaca (strain DW4/3-1)</name>
    <dbReference type="NCBI Taxonomy" id="378806"/>
    <lineage>
        <taxon>Bacteria</taxon>
        <taxon>Pseudomonadati</taxon>
        <taxon>Myxococcota</taxon>
        <taxon>Myxococcia</taxon>
        <taxon>Myxococcales</taxon>
        <taxon>Cystobacterineae</taxon>
        <taxon>Archangiaceae</taxon>
        <taxon>Stigmatella</taxon>
    </lineage>
</organism>
<proteinExistence type="inferred from homology"/>
<dbReference type="FunFam" id="1.10.10.10:FF:000001">
    <property type="entry name" value="LysR family transcriptional regulator"/>
    <property type="match status" value="1"/>
</dbReference>
<dbReference type="PANTHER" id="PTHR30537">
    <property type="entry name" value="HTH-TYPE TRANSCRIPTIONAL REGULATOR"/>
    <property type="match status" value="1"/>
</dbReference>
<keyword evidence="2" id="KW-0805">Transcription regulation</keyword>
<dbReference type="HOGENOM" id="CLU_039613_16_1_7"/>
<evidence type="ECO:0000313" key="6">
    <source>
        <dbReference type="EMBL" id="ADO75817.1"/>
    </source>
</evidence>
<sequence length="306" mass="34016">MRDELSGLTALLAVAEKRSFTAAAAELRVTPSAVSQILRALEERVGVRLLQRTTRSVGLTEAGARFLAQIGPAMKSVHEAFESLGEMRDRPTGTLRLTLPRYGYEEVLAPRLAGFLAAYPGIKADLHIDDAFVDIVENGFDAGIRVGERVEREMIAVPVSGDIRMTVVGSPAYVAARGKPKHPRELREHDCINSRGRTGDGVYRWEFKDGAKNLKLAVDGRVFFNEWDLMVGAAVDGLGLAYVPESRVRKLLAEKRLVSVLEPYCPLFSGFFLYYPSRAHVAPKLRALADFLRVNRRRAHMPRERT</sequence>
<keyword evidence="4" id="KW-0804">Transcription</keyword>
<dbReference type="EMBL" id="CP002271">
    <property type="protein sequence ID" value="ADO75817.1"/>
    <property type="molecule type" value="Genomic_DNA"/>
</dbReference>
<dbReference type="SUPFAM" id="SSF46785">
    <property type="entry name" value="Winged helix' DNA-binding domain"/>
    <property type="match status" value="1"/>
</dbReference>